<sequence>MITWHGRQQGVVSLSERKLRVEKPRLRKKGPGSGKEVLIPAYEAMVINSRLGSRILEILMKGVSTRNYNGLANNCYAIMAAVCFAA</sequence>
<comment type="caution">
    <text evidence="1">The sequence shown here is derived from an EMBL/GenBank/DDBJ whole genome shotgun (WGS) entry which is preliminary data.</text>
</comment>
<organism evidence="1">
    <name type="scientific">marine sediment metagenome</name>
    <dbReference type="NCBI Taxonomy" id="412755"/>
    <lineage>
        <taxon>unclassified sequences</taxon>
        <taxon>metagenomes</taxon>
        <taxon>ecological metagenomes</taxon>
    </lineage>
</organism>
<dbReference type="EMBL" id="BARW01031455">
    <property type="protein sequence ID" value="GAJ03392.1"/>
    <property type="molecule type" value="Genomic_DNA"/>
</dbReference>
<name>X1UIJ2_9ZZZZ</name>
<accession>X1UIJ2</accession>
<dbReference type="AlphaFoldDB" id="X1UIJ2"/>
<proteinExistence type="predicted"/>
<reference evidence="1" key="1">
    <citation type="journal article" date="2014" name="Front. Microbiol.">
        <title>High frequency of phylogenetically diverse reductive dehalogenase-homologous genes in deep subseafloor sedimentary metagenomes.</title>
        <authorList>
            <person name="Kawai M."/>
            <person name="Futagami T."/>
            <person name="Toyoda A."/>
            <person name="Takaki Y."/>
            <person name="Nishi S."/>
            <person name="Hori S."/>
            <person name="Arai W."/>
            <person name="Tsubouchi T."/>
            <person name="Morono Y."/>
            <person name="Uchiyama I."/>
            <person name="Ito T."/>
            <person name="Fujiyama A."/>
            <person name="Inagaki F."/>
            <person name="Takami H."/>
        </authorList>
    </citation>
    <scope>NUCLEOTIDE SEQUENCE</scope>
    <source>
        <strain evidence="1">Expedition CK06-06</strain>
    </source>
</reference>
<gene>
    <name evidence="1" type="ORF">S12H4_50030</name>
</gene>
<evidence type="ECO:0000313" key="1">
    <source>
        <dbReference type="EMBL" id="GAJ03392.1"/>
    </source>
</evidence>
<protein>
    <submittedName>
        <fullName evidence="1">Uncharacterized protein</fullName>
    </submittedName>
</protein>